<dbReference type="EMBL" id="VSRR010001697">
    <property type="protein sequence ID" value="MPC27135.1"/>
    <property type="molecule type" value="Genomic_DNA"/>
</dbReference>
<accession>A0A5B7E0X2</accession>
<comment type="caution">
    <text evidence="1">The sequence shown here is derived from an EMBL/GenBank/DDBJ whole genome shotgun (WGS) entry which is preliminary data.</text>
</comment>
<name>A0A5B7E0X2_PORTR</name>
<gene>
    <name evidence="1" type="ORF">E2C01_020297</name>
</gene>
<proteinExistence type="predicted"/>
<sequence>MYAGDKHHHNFRQEVLPVGSIALVQQVNWKTRPYGHARLLCVKCVLPRIPALRYIPEEH</sequence>
<reference evidence="1 2" key="1">
    <citation type="submission" date="2019-05" db="EMBL/GenBank/DDBJ databases">
        <title>Another draft genome of Portunus trituberculatus and its Hox gene families provides insights of decapod evolution.</title>
        <authorList>
            <person name="Jeong J.-H."/>
            <person name="Song I."/>
            <person name="Kim S."/>
            <person name="Choi T."/>
            <person name="Kim D."/>
            <person name="Ryu S."/>
            <person name="Kim W."/>
        </authorList>
    </citation>
    <scope>NUCLEOTIDE SEQUENCE [LARGE SCALE GENOMIC DNA]</scope>
    <source>
        <tissue evidence="1">Muscle</tissue>
    </source>
</reference>
<dbReference type="AlphaFoldDB" id="A0A5B7E0X2"/>
<protein>
    <submittedName>
        <fullName evidence="1">Uncharacterized protein</fullName>
    </submittedName>
</protein>
<evidence type="ECO:0000313" key="1">
    <source>
        <dbReference type="EMBL" id="MPC27135.1"/>
    </source>
</evidence>
<evidence type="ECO:0000313" key="2">
    <source>
        <dbReference type="Proteomes" id="UP000324222"/>
    </source>
</evidence>
<dbReference type="Proteomes" id="UP000324222">
    <property type="component" value="Unassembled WGS sequence"/>
</dbReference>
<keyword evidence="2" id="KW-1185">Reference proteome</keyword>
<organism evidence="1 2">
    <name type="scientific">Portunus trituberculatus</name>
    <name type="common">Swimming crab</name>
    <name type="synonym">Neptunus trituberculatus</name>
    <dbReference type="NCBI Taxonomy" id="210409"/>
    <lineage>
        <taxon>Eukaryota</taxon>
        <taxon>Metazoa</taxon>
        <taxon>Ecdysozoa</taxon>
        <taxon>Arthropoda</taxon>
        <taxon>Crustacea</taxon>
        <taxon>Multicrustacea</taxon>
        <taxon>Malacostraca</taxon>
        <taxon>Eumalacostraca</taxon>
        <taxon>Eucarida</taxon>
        <taxon>Decapoda</taxon>
        <taxon>Pleocyemata</taxon>
        <taxon>Brachyura</taxon>
        <taxon>Eubrachyura</taxon>
        <taxon>Portunoidea</taxon>
        <taxon>Portunidae</taxon>
        <taxon>Portuninae</taxon>
        <taxon>Portunus</taxon>
    </lineage>
</organism>